<accession>A0A4T9T9H5</accession>
<dbReference type="GO" id="GO:0016740">
    <property type="term" value="F:transferase activity"/>
    <property type="evidence" value="ECO:0007669"/>
    <property type="project" value="UniProtKB-KW"/>
</dbReference>
<dbReference type="CDD" id="cd05403">
    <property type="entry name" value="NT_KNTase_like"/>
    <property type="match status" value="1"/>
</dbReference>
<evidence type="ECO:0000313" key="2">
    <source>
        <dbReference type="EMBL" id="TJW10317.1"/>
    </source>
</evidence>
<organism evidence="2 3">
    <name type="scientific">Parvibacter caecicola</name>
    <dbReference type="NCBI Taxonomy" id="747645"/>
    <lineage>
        <taxon>Bacteria</taxon>
        <taxon>Bacillati</taxon>
        <taxon>Actinomycetota</taxon>
        <taxon>Coriobacteriia</taxon>
        <taxon>Coriobacteriales</taxon>
        <taxon>Coriobacteriaceae</taxon>
        <taxon>Parvibacter</taxon>
    </lineage>
</organism>
<comment type="caution">
    <text evidence="2">The sequence shown here is derived from an EMBL/GenBank/DDBJ whole genome shotgun (WGS) entry which is preliminary data.</text>
</comment>
<reference evidence="2 3" key="1">
    <citation type="submission" date="2019-04" db="EMBL/GenBank/DDBJ databases">
        <title>Microbes associate with the intestines of laboratory mice.</title>
        <authorList>
            <person name="Navarre W."/>
            <person name="Wong E."/>
            <person name="Huang K.C."/>
            <person name="Tropini C."/>
            <person name="Ng K."/>
            <person name="Yu B."/>
        </authorList>
    </citation>
    <scope>NUCLEOTIDE SEQUENCE [LARGE SCALE GENOMIC DNA]</scope>
    <source>
        <strain evidence="2 3">NM48_B13</strain>
    </source>
</reference>
<proteinExistence type="predicted"/>
<dbReference type="Pfam" id="PF18765">
    <property type="entry name" value="Polbeta"/>
    <property type="match status" value="1"/>
</dbReference>
<gene>
    <name evidence="2" type="ORF">E5982_07155</name>
</gene>
<dbReference type="EMBL" id="SSTM01000004">
    <property type="protein sequence ID" value="TJW10317.1"/>
    <property type="molecule type" value="Genomic_DNA"/>
</dbReference>
<dbReference type="RefSeq" id="WP_136845944.1">
    <property type="nucleotide sequence ID" value="NZ_CANPEU010000025.1"/>
</dbReference>
<sequence length="98" mass="10834">MENTGIKQSVLESIVECARRHGLARVVLFGSRARGSHRPKSDIDLALAGGDQTRFVLDLEEEAPTLLRFDFVNLDGPASPELLARIQTDGKVLYEEAR</sequence>
<dbReference type="SUPFAM" id="SSF81301">
    <property type="entry name" value="Nucleotidyltransferase"/>
    <property type="match status" value="1"/>
</dbReference>
<dbReference type="InterPro" id="IPR041633">
    <property type="entry name" value="Polbeta"/>
</dbReference>
<evidence type="ECO:0000313" key="3">
    <source>
        <dbReference type="Proteomes" id="UP000309454"/>
    </source>
</evidence>
<feature type="domain" description="Polymerase beta nucleotidyltransferase" evidence="1">
    <location>
        <begin position="13"/>
        <end position="96"/>
    </location>
</feature>
<dbReference type="OrthoDB" id="9803128at2"/>
<protein>
    <submittedName>
        <fullName evidence="2">Nucleotidyltransferase domain-containing protein</fullName>
    </submittedName>
</protein>
<dbReference type="InterPro" id="IPR043519">
    <property type="entry name" value="NT_sf"/>
</dbReference>
<dbReference type="AlphaFoldDB" id="A0A4T9T9H5"/>
<keyword evidence="2" id="KW-0808">Transferase</keyword>
<name>A0A4T9T9H5_9ACTN</name>
<evidence type="ECO:0000259" key="1">
    <source>
        <dbReference type="Pfam" id="PF18765"/>
    </source>
</evidence>
<keyword evidence="3" id="KW-1185">Reference proteome</keyword>
<dbReference type="Proteomes" id="UP000309454">
    <property type="component" value="Unassembled WGS sequence"/>
</dbReference>
<dbReference type="Gene3D" id="3.30.460.10">
    <property type="entry name" value="Beta Polymerase, domain 2"/>
    <property type="match status" value="1"/>
</dbReference>